<reference evidence="1 2" key="1">
    <citation type="submission" date="2022-06" db="EMBL/GenBank/DDBJ databases">
        <title>Isolation of gut microbiota from human fecal samples.</title>
        <authorList>
            <person name="Pamer E.G."/>
            <person name="Barat B."/>
            <person name="Waligurski E."/>
            <person name="Medina S."/>
            <person name="Paddock L."/>
            <person name="Mostad J."/>
        </authorList>
    </citation>
    <scope>NUCLEOTIDE SEQUENCE [LARGE SCALE GENOMIC DNA]</scope>
    <source>
        <strain evidence="1 2">SL.3.17</strain>
    </source>
</reference>
<protein>
    <submittedName>
        <fullName evidence="1">DUF169 domain-containing protein</fullName>
    </submittedName>
</protein>
<dbReference type="RefSeq" id="WP_256132419.1">
    <property type="nucleotide sequence ID" value="NZ_JANFXK010000011.1"/>
</dbReference>
<dbReference type="InterPro" id="IPR003748">
    <property type="entry name" value="DUF169"/>
</dbReference>
<evidence type="ECO:0000313" key="1">
    <source>
        <dbReference type="EMBL" id="MCQ4637226.1"/>
    </source>
</evidence>
<name>A0ABT1RQQ4_9FIRM</name>
<dbReference type="EMBL" id="JANFXK010000011">
    <property type="protein sequence ID" value="MCQ4637226.1"/>
    <property type="molecule type" value="Genomic_DNA"/>
</dbReference>
<comment type="caution">
    <text evidence="1">The sequence shown here is derived from an EMBL/GenBank/DDBJ whole genome shotgun (WGS) entry which is preliminary data.</text>
</comment>
<evidence type="ECO:0000313" key="2">
    <source>
        <dbReference type="Proteomes" id="UP001524502"/>
    </source>
</evidence>
<keyword evidence="2" id="KW-1185">Reference proteome</keyword>
<proteinExistence type="predicted"/>
<sequence>MKSKIAQYIKLSTEPVAVIKTDACPQGALQFKEGTWGCVIALLNEAAKGKTAALSEKTTGCPGGKAGVGFKPFEPGTIEYFLSVGGKGSKEGEFYKESPDLALSYIEQLPEISPKEYLVLKPVSRITKNDDVQSVVFLVNADQLSGLVTLANYDQAEQDSVRIKFGAGCAQSLLYTMADSELDNNICMIGLTDPSARKCIDKDILSFSIPYRRYLEMERKADDSFLSKKTWQLIAKRI</sequence>
<organism evidence="1 2">
    <name type="scientific">Anaerovorax odorimutans</name>
    <dbReference type="NCBI Taxonomy" id="109327"/>
    <lineage>
        <taxon>Bacteria</taxon>
        <taxon>Bacillati</taxon>
        <taxon>Bacillota</taxon>
        <taxon>Clostridia</taxon>
        <taxon>Peptostreptococcales</taxon>
        <taxon>Anaerovoracaceae</taxon>
        <taxon>Anaerovorax</taxon>
    </lineage>
</organism>
<dbReference type="Proteomes" id="UP001524502">
    <property type="component" value="Unassembled WGS sequence"/>
</dbReference>
<gene>
    <name evidence="1" type="ORF">NE619_10880</name>
</gene>
<accession>A0ABT1RQQ4</accession>
<dbReference type="Pfam" id="PF02596">
    <property type="entry name" value="DUF169"/>
    <property type="match status" value="1"/>
</dbReference>